<evidence type="ECO:0000313" key="2">
    <source>
        <dbReference type="Proteomes" id="UP000070810"/>
    </source>
</evidence>
<sequence length="67" mass="7711">MSKQEWGIEDPAETFWFNTRTGQVEEGPQSLSVDRIGPFATREEAARAEDIVAERARKWREEEAAED</sequence>
<organism evidence="1 2">
    <name type="scientific">Leucobacter chromiiresistens</name>
    <dbReference type="NCBI Taxonomy" id="1079994"/>
    <lineage>
        <taxon>Bacteria</taxon>
        <taxon>Bacillati</taxon>
        <taxon>Actinomycetota</taxon>
        <taxon>Actinomycetes</taxon>
        <taxon>Micrococcales</taxon>
        <taxon>Microbacteriaceae</taxon>
        <taxon>Leucobacter</taxon>
    </lineage>
</organism>
<gene>
    <name evidence="1" type="ORF">NS354_05855</name>
</gene>
<keyword evidence="1" id="KW-0378">Hydrolase</keyword>
<keyword evidence="1" id="KW-0031">Aminopeptidase</keyword>
<protein>
    <submittedName>
        <fullName evidence="1">Methionine aminopeptidase</fullName>
    </submittedName>
</protein>
<evidence type="ECO:0000313" key="1">
    <source>
        <dbReference type="EMBL" id="KTR86251.1"/>
    </source>
</evidence>
<dbReference type="GO" id="GO:0004177">
    <property type="term" value="F:aminopeptidase activity"/>
    <property type="evidence" value="ECO:0007669"/>
    <property type="project" value="UniProtKB-KW"/>
</dbReference>
<keyword evidence="2" id="KW-1185">Reference proteome</keyword>
<name>A0A147ENZ1_9MICO</name>
<reference evidence="1 2" key="1">
    <citation type="journal article" date="2016" name="Front. Microbiol.">
        <title>Genomic Resource of Rice Seed Associated Bacteria.</title>
        <authorList>
            <person name="Midha S."/>
            <person name="Bansal K."/>
            <person name="Sharma S."/>
            <person name="Kumar N."/>
            <person name="Patil P.P."/>
            <person name="Chaudhry V."/>
            <person name="Patil P.B."/>
        </authorList>
    </citation>
    <scope>NUCLEOTIDE SEQUENCE [LARGE SCALE GENOMIC DNA]</scope>
    <source>
        <strain evidence="1 2">NS354</strain>
    </source>
</reference>
<dbReference type="PATRIC" id="fig|1079994.3.peg.1262"/>
<keyword evidence="1" id="KW-0645">Protease</keyword>
<accession>A0A147ENZ1</accession>
<comment type="caution">
    <text evidence="1">The sequence shown here is derived from an EMBL/GenBank/DDBJ whole genome shotgun (WGS) entry which is preliminary data.</text>
</comment>
<proteinExistence type="predicted"/>
<dbReference type="Proteomes" id="UP000070810">
    <property type="component" value="Unassembled WGS sequence"/>
</dbReference>
<dbReference type="EMBL" id="LDRK01000026">
    <property type="protein sequence ID" value="KTR86251.1"/>
    <property type="molecule type" value="Genomic_DNA"/>
</dbReference>
<dbReference type="AlphaFoldDB" id="A0A147ENZ1"/>
<dbReference type="RefSeq" id="WP_058593674.1">
    <property type="nucleotide sequence ID" value="NZ_LDRK01000026.1"/>
</dbReference>